<protein>
    <submittedName>
        <fullName evidence="1">Uncharacterized protein</fullName>
    </submittedName>
</protein>
<reference evidence="1" key="1">
    <citation type="submission" date="2020-07" db="EMBL/GenBank/DDBJ databases">
        <authorList>
            <person name="Tarantini F.S."/>
            <person name="Hong K.W."/>
            <person name="Chan K.G."/>
        </authorList>
    </citation>
    <scope>NUCLEOTIDE SEQUENCE</scope>
    <source>
        <strain evidence="1">32-07</strain>
    </source>
</reference>
<dbReference type="EMBL" id="CP059572">
    <property type="protein sequence ID" value="QXJ25787.1"/>
    <property type="molecule type" value="Genomic_DNA"/>
</dbReference>
<keyword evidence="2" id="KW-1185">Reference proteome</keyword>
<sequence>MAALALAADHHRWCAEIIMQAIEAIRTVTASNIAARRPAADAWVGRTNLARLRGLHIDNLCEACEMIMQSTAASRGQAVQGCRRHLGQR</sequence>
<organism evidence="1 2">
    <name type="scientific">Actinomadura graeca</name>
    <dbReference type="NCBI Taxonomy" id="2750812"/>
    <lineage>
        <taxon>Bacteria</taxon>
        <taxon>Bacillati</taxon>
        <taxon>Actinomycetota</taxon>
        <taxon>Actinomycetes</taxon>
        <taxon>Streptosporangiales</taxon>
        <taxon>Thermomonosporaceae</taxon>
        <taxon>Actinomadura</taxon>
    </lineage>
</organism>
<evidence type="ECO:0000313" key="1">
    <source>
        <dbReference type="EMBL" id="QXJ25787.1"/>
    </source>
</evidence>
<accession>A0ABX8R408</accession>
<proteinExistence type="predicted"/>
<dbReference type="Proteomes" id="UP001049518">
    <property type="component" value="Chromosome"/>
</dbReference>
<dbReference type="RefSeq" id="WP_231331972.1">
    <property type="nucleotide sequence ID" value="NZ_CP059572.1"/>
</dbReference>
<name>A0ABX8R408_9ACTN</name>
<evidence type="ECO:0000313" key="2">
    <source>
        <dbReference type="Proteomes" id="UP001049518"/>
    </source>
</evidence>
<gene>
    <name evidence="1" type="ORF">AGRA3207_007337</name>
</gene>